<gene>
    <name evidence="1" type="ORF">HPB49_018444</name>
</gene>
<keyword evidence="2" id="KW-1185">Reference proteome</keyword>
<protein>
    <submittedName>
        <fullName evidence="1">Uncharacterized protein</fullName>
    </submittedName>
</protein>
<organism evidence="1 2">
    <name type="scientific">Dermacentor silvarum</name>
    <name type="common">Tick</name>
    <dbReference type="NCBI Taxonomy" id="543639"/>
    <lineage>
        <taxon>Eukaryota</taxon>
        <taxon>Metazoa</taxon>
        <taxon>Ecdysozoa</taxon>
        <taxon>Arthropoda</taxon>
        <taxon>Chelicerata</taxon>
        <taxon>Arachnida</taxon>
        <taxon>Acari</taxon>
        <taxon>Parasitiformes</taxon>
        <taxon>Ixodida</taxon>
        <taxon>Ixodoidea</taxon>
        <taxon>Ixodidae</taxon>
        <taxon>Rhipicephalinae</taxon>
        <taxon>Dermacentor</taxon>
    </lineage>
</organism>
<accession>A0ACB8D7B2</accession>
<sequence length="731" mass="81471">MDKDDKTSELSKSRRSGSRRKSRRDSRHKATDEAEHTDTEHTQDRTSDKSKQTLDRTLDHSRHARHGTRKVKRTEERPHEEVKPFIQPQQDVALEMRHIAATQPSEKGDLWSLAALFLSVTFAVVIVFFAVQSNLKRDLCTTASCVSFAKLLDASVNGSMNPCDSFGRYVCDGWRSTHSVSVRESVFRTAIEATVASVAGVTIPDTHQNADEQTAALFRSCYQSLIKADAGPATDEVTLVRAYLAEAGVVWPWIPSRPDVLETSLFLAFELGWPAILDFKVRGSSASSSTVIVEPSVGFTRLIPLTESRTTSEAERKSDVQDAELLMKKRLRDALALRNWTTLETNALYPGVRAWATALARRNVTGALRFVSSSAAFVSAFGELWEEYGDDRMHLYISWCAVQYASIFTSRDALLVAAGGTRLPSWTSSPSICLMFTYGVVGDAIFAPYTAHVLKSGVRSDVAKLVFSVRKAFTERFENDSVFSGDTTMLTEWASVGGVFEAFDYRIKRDLRAPFLGYPDMTSSFVRNWRNASRMRYMTDTNVDVLRTIDAILNSELYMVKKSAQDFVLLPFALTSPMYDAETSIAIKYGTLGALLARASAEIALDYYGRQAATKDRLDESRECFAKDARTMSIAPRANVMLEAVTVEALLDAFQADIDQKRQDRQGLAGYSAVETFFLSWCLMKCAAPPNERNADVDPCSAPLRHVRRFSDTFGCPSETSLNPVHKCRVF</sequence>
<proteinExistence type="predicted"/>
<evidence type="ECO:0000313" key="1">
    <source>
        <dbReference type="EMBL" id="KAH7960264.1"/>
    </source>
</evidence>
<dbReference type="Proteomes" id="UP000821865">
    <property type="component" value="Chromosome 3"/>
</dbReference>
<evidence type="ECO:0000313" key="2">
    <source>
        <dbReference type="Proteomes" id="UP000821865"/>
    </source>
</evidence>
<comment type="caution">
    <text evidence="1">The sequence shown here is derived from an EMBL/GenBank/DDBJ whole genome shotgun (WGS) entry which is preliminary data.</text>
</comment>
<name>A0ACB8D7B2_DERSI</name>
<reference evidence="1" key="1">
    <citation type="submission" date="2020-05" db="EMBL/GenBank/DDBJ databases">
        <title>Large-scale comparative analyses of tick genomes elucidate their genetic diversity and vector capacities.</title>
        <authorList>
            <person name="Jia N."/>
            <person name="Wang J."/>
            <person name="Shi W."/>
            <person name="Du L."/>
            <person name="Sun Y."/>
            <person name="Zhan W."/>
            <person name="Jiang J."/>
            <person name="Wang Q."/>
            <person name="Zhang B."/>
            <person name="Ji P."/>
            <person name="Sakyi L.B."/>
            <person name="Cui X."/>
            <person name="Yuan T."/>
            <person name="Jiang B."/>
            <person name="Yang W."/>
            <person name="Lam T.T.-Y."/>
            <person name="Chang Q."/>
            <person name="Ding S."/>
            <person name="Wang X."/>
            <person name="Zhu J."/>
            <person name="Ruan X."/>
            <person name="Zhao L."/>
            <person name="Wei J."/>
            <person name="Que T."/>
            <person name="Du C."/>
            <person name="Cheng J."/>
            <person name="Dai P."/>
            <person name="Han X."/>
            <person name="Huang E."/>
            <person name="Gao Y."/>
            <person name="Liu J."/>
            <person name="Shao H."/>
            <person name="Ye R."/>
            <person name="Li L."/>
            <person name="Wei W."/>
            <person name="Wang X."/>
            <person name="Wang C."/>
            <person name="Yang T."/>
            <person name="Huo Q."/>
            <person name="Li W."/>
            <person name="Guo W."/>
            <person name="Chen H."/>
            <person name="Zhou L."/>
            <person name="Ni X."/>
            <person name="Tian J."/>
            <person name="Zhou Y."/>
            <person name="Sheng Y."/>
            <person name="Liu T."/>
            <person name="Pan Y."/>
            <person name="Xia L."/>
            <person name="Li J."/>
            <person name="Zhao F."/>
            <person name="Cao W."/>
        </authorList>
    </citation>
    <scope>NUCLEOTIDE SEQUENCE</scope>
    <source>
        <strain evidence="1">Dsil-2018</strain>
    </source>
</reference>
<dbReference type="EMBL" id="CM023472">
    <property type="protein sequence ID" value="KAH7960264.1"/>
    <property type="molecule type" value="Genomic_DNA"/>
</dbReference>